<feature type="region of interest" description="Disordered" evidence="1">
    <location>
        <begin position="670"/>
        <end position="705"/>
    </location>
</feature>
<feature type="region of interest" description="Disordered" evidence="1">
    <location>
        <begin position="383"/>
        <end position="412"/>
    </location>
</feature>
<evidence type="ECO:0000256" key="1">
    <source>
        <dbReference type="SAM" id="MobiDB-lite"/>
    </source>
</evidence>
<name>A0A9P4VKM3_9PEZI</name>
<feature type="compositionally biased region" description="Basic and acidic residues" evidence="1">
    <location>
        <begin position="615"/>
        <end position="644"/>
    </location>
</feature>
<dbReference type="OrthoDB" id="1696305at2759"/>
<sequence>MKRAVHRASLVSRADLDILYYSIPTFLCPTLLRESFTSRRFRRNVQCIPRQRFSTSKKSFTETVIINQVDTISLASDISICSLPIACPGCGALSQTVEPDEAGHYSMSRGAVASYLRPKKRIDTSEDKIFAASVQSLHEGLRKQLGLVETPQEILEENSPTPVCDRCHNLIHHHAGVPIHHPTIQSIEDTIAESPYKHNHIYHVLDAADLPMSLIPNLTRQLDLAPLRTQNRRSKHRTFFNGRVADVSFIITRSDLLAPKKEQVDSLMPYLLEVLRDALGRTGRNVRLGNVRCVSSKRGWWTKEVKEDVWKRGGGGWMVGKVNVGKSNLFEVVFPKGRMHDISIDKVRSETGNNLMLKPLSGDDPHALSFGGSTDIDLNLPSVMADLGTPNQATSASDSEETSSLLLPPARPETPYPHMPTISSLPGTTASPIRIPFGSGRGELIDLPGLARSTLDTYVDPEFRSFLVMKSRVVPERLTLKPGQSLLLGGGLVRITPVTQDLVFIVHGFVPLAPHITATEKAVGIQTGERESGVKSVMAEEARKVVRSAGVFDLWWDVTRAQAGPLTRPEAAGIKVENLPFRVYGADLLVEGVGWVEVMAQARKPKRRVLLPEQAAEKELRDMSSDQGRRENRDSTSFKPIDEIRDEQNLPQIEVFTPEGKFIGIRRPMNASLLGCKKPKPKNERKKRPRMSMKSAKAHRKPGTE</sequence>
<evidence type="ECO:0000313" key="3">
    <source>
        <dbReference type="Proteomes" id="UP000799429"/>
    </source>
</evidence>
<evidence type="ECO:0008006" key="4">
    <source>
        <dbReference type="Google" id="ProtNLM"/>
    </source>
</evidence>
<protein>
    <recommendedName>
        <fullName evidence="4">Genetic interactor of prohibitins 3, mitochondrial</fullName>
    </recommendedName>
</protein>
<dbReference type="InterPro" id="IPR050896">
    <property type="entry name" value="Mito_lipid_metab_GTPase"/>
</dbReference>
<gene>
    <name evidence="2" type="ORF">M501DRAFT_983738</name>
</gene>
<comment type="caution">
    <text evidence="2">The sequence shown here is derived from an EMBL/GenBank/DDBJ whole genome shotgun (WGS) entry which is preliminary data.</text>
</comment>
<dbReference type="AlphaFoldDB" id="A0A9P4VKM3"/>
<dbReference type="Proteomes" id="UP000799429">
    <property type="component" value="Unassembled WGS sequence"/>
</dbReference>
<dbReference type="InterPro" id="IPR027417">
    <property type="entry name" value="P-loop_NTPase"/>
</dbReference>
<proteinExistence type="predicted"/>
<reference evidence="2" key="1">
    <citation type="journal article" date="2020" name="Stud. Mycol.">
        <title>101 Dothideomycetes genomes: a test case for predicting lifestyles and emergence of pathogens.</title>
        <authorList>
            <person name="Haridas S."/>
            <person name="Albert R."/>
            <person name="Binder M."/>
            <person name="Bloem J."/>
            <person name="Labutti K."/>
            <person name="Salamov A."/>
            <person name="Andreopoulos B."/>
            <person name="Baker S."/>
            <person name="Barry K."/>
            <person name="Bills G."/>
            <person name="Bluhm B."/>
            <person name="Cannon C."/>
            <person name="Castanera R."/>
            <person name="Culley D."/>
            <person name="Daum C."/>
            <person name="Ezra D."/>
            <person name="Gonzalez J."/>
            <person name="Henrissat B."/>
            <person name="Kuo A."/>
            <person name="Liang C."/>
            <person name="Lipzen A."/>
            <person name="Lutzoni F."/>
            <person name="Magnuson J."/>
            <person name="Mondo S."/>
            <person name="Nolan M."/>
            <person name="Ohm R."/>
            <person name="Pangilinan J."/>
            <person name="Park H.-J."/>
            <person name="Ramirez L."/>
            <person name="Alfaro M."/>
            <person name="Sun H."/>
            <person name="Tritt A."/>
            <person name="Yoshinaga Y."/>
            <person name="Zwiers L.-H."/>
            <person name="Turgeon B."/>
            <person name="Goodwin S."/>
            <person name="Spatafora J."/>
            <person name="Crous P."/>
            <person name="Grigoriev I."/>
        </authorList>
    </citation>
    <scope>NUCLEOTIDE SEQUENCE</scope>
    <source>
        <strain evidence="2">CBS 101060</strain>
    </source>
</reference>
<accession>A0A9P4VKM3</accession>
<dbReference type="Gene3D" id="3.40.50.300">
    <property type="entry name" value="P-loop containing nucleotide triphosphate hydrolases"/>
    <property type="match status" value="1"/>
</dbReference>
<organism evidence="2 3">
    <name type="scientific">Patellaria atrata CBS 101060</name>
    <dbReference type="NCBI Taxonomy" id="1346257"/>
    <lineage>
        <taxon>Eukaryota</taxon>
        <taxon>Fungi</taxon>
        <taxon>Dikarya</taxon>
        <taxon>Ascomycota</taxon>
        <taxon>Pezizomycotina</taxon>
        <taxon>Dothideomycetes</taxon>
        <taxon>Dothideomycetes incertae sedis</taxon>
        <taxon>Patellariales</taxon>
        <taxon>Patellariaceae</taxon>
        <taxon>Patellaria</taxon>
    </lineage>
</organism>
<feature type="region of interest" description="Disordered" evidence="1">
    <location>
        <begin position="613"/>
        <end position="644"/>
    </location>
</feature>
<keyword evidence="3" id="KW-1185">Reference proteome</keyword>
<feature type="compositionally biased region" description="Low complexity" evidence="1">
    <location>
        <begin position="393"/>
        <end position="408"/>
    </location>
</feature>
<evidence type="ECO:0000313" key="2">
    <source>
        <dbReference type="EMBL" id="KAF2834628.1"/>
    </source>
</evidence>
<dbReference type="PANTHER" id="PTHR46434">
    <property type="entry name" value="GENETIC INTERACTOR OF PROHIBITINS 3, MITOCHONDRIAL"/>
    <property type="match status" value="1"/>
</dbReference>
<dbReference type="GO" id="GO:0005739">
    <property type="term" value="C:mitochondrion"/>
    <property type="evidence" value="ECO:0007669"/>
    <property type="project" value="TreeGrafter"/>
</dbReference>
<feature type="compositionally biased region" description="Basic residues" evidence="1">
    <location>
        <begin position="677"/>
        <end position="705"/>
    </location>
</feature>
<dbReference type="EMBL" id="MU006116">
    <property type="protein sequence ID" value="KAF2834628.1"/>
    <property type="molecule type" value="Genomic_DNA"/>
</dbReference>
<dbReference type="PANTHER" id="PTHR46434:SF1">
    <property type="entry name" value="GENETIC INTERACTOR OF PROHIBITINS 3, MITOCHONDRIAL"/>
    <property type="match status" value="1"/>
</dbReference>